<dbReference type="GO" id="GO:0008903">
    <property type="term" value="F:hydroxypyruvate isomerase activity"/>
    <property type="evidence" value="ECO:0007669"/>
    <property type="project" value="TreeGrafter"/>
</dbReference>
<dbReference type="InterPro" id="IPR013022">
    <property type="entry name" value="Xyl_isomerase-like_TIM-brl"/>
</dbReference>
<dbReference type="PIRSF" id="PIRSF006241">
    <property type="entry name" value="HyI"/>
    <property type="match status" value="1"/>
</dbReference>
<dbReference type="AlphaFoldDB" id="A0A919RFH9"/>
<sequence length="269" mass="28621">MTRTPAVNCSIMLKDRPVEQRLAAVARAGFTAVEFWWPFETATPSEAEVDAFACAIERSGLTLTGLNLFAGDMGGGDRGIVSWPGREAEFRASTEVALALGKRLGTRRFNALYGNRLDGVEPEKQDELAVANLLACARRVSEIGGILLIEPVSGAERYPLRTAADALSVLDRVSAAGQDNRALLLDLYHLAVNGDDIAGVIQQHSAVVGHVQIADAPGRGVPGSGELPLVKWVAALRAAGYDGPVALEYTHSGADPFENLDFAAWKELA</sequence>
<reference evidence="5" key="1">
    <citation type="submission" date="2021-01" db="EMBL/GenBank/DDBJ databases">
        <title>Whole genome shotgun sequence of Sinosporangium siamense NBRC 109515.</title>
        <authorList>
            <person name="Komaki H."/>
            <person name="Tamura T."/>
        </authorList>
    </citation>
    <scope>NUCLEOTIDE SEQUENCE</scope>
    <source>
        <strain evidence="5">NBRC 109515</strain>
    </source>
</reference>
<dbReference type="InterPro" id="IPR026040">
    <property type="entry name" value="HyI-like"/>
</dbReference>
<dbReference type="GO" id="GO:0046487">
    <property type="term" value="P:glyoxylate metabolic process"/>
    <property type="evidence" value="ECO:0007669"/>
    <property type="project" value="TreeGrafter"/>
</dbReference>
<dbReference type="Pfam" id="PF01261">
    <property type="entry name" value="AP_endonuc_2"/>
    <property type="match status" value="1"/>
</dbReference>
<dbReference type="RefSeq" id="WP_307825676.1">
    <property type="nucleotide sequence ID" value="NZ_BOOW01000020.1"/>
</dbReference>
<organism evidence="5 6">
    <name type="scientific">Sinosporangium siamense</name>
    <dbReference type="NCBI Taxonomy" id="1367973"/>
    <lineage>
        <taxon>Bacteria</taxon>
        <taxon>Bacillati</taxon>
        <taxon>Actinomycetota</taxon>
        <taxon>Actinomycetes</taxon>
        <taxon>Streptosporangiales</taxon>
        <taxon>Streptosporangiaceae</taxon>
        <taxon>Sinosporangium</taxon>
    </lineage>
</organism>
<feature type="active site" description="Proton donor/acceptor" evidence="3">
    <location>
        <position position="150"/>
    </location>
</feature>
<evidence type="ECO:0000256" key="2">
    <source>
        <dbReference type="PIRNR" id="PIRNR006241"/>
    </source>
</evidence>
<evidence type="ECO:0000259" key="4">
    <source>
        <dbReference type="Pfam" id="PF01261"/>
    </source>
</evidence>
<comment type="caution">
    <text evidence="5">The sequence shown here is derived from an EMBL/GenBank/DDBJ whole genome shotgun (WGS) entry which is preliminary data.</text>
</comment>
<dbReference type="InterPro" id="IPR050417">
    <property type="entry name" value="Sugar_Epim/Isomerase"/>
</dbReference>
<comment type="similarity">
    <text evidence="2">Belongs to the hyi family.</text>
</comment>
<name>A0A919RFH9_9ACTN</name>
<dbReference type="SUPFAM" id="SSF51658">
    <property type="entry name" value="Xylose isomerase-like"/>
    <property type="match status" value="1"/>
</dbReference>
<feature type="domain" description="Xylose isomerase-like TIM barrel" evidence="4">
    <location>
        <begin position="22"/>
        <end position="253"/>
    </location>
</feature>
<evidence type="ECO:0000313" key="5">
    <source>
        <dbReference type="EMBL" id="GII92946.1"/>
    </source>
</evidence>
<dbReference type="InterPro" id="IPR036237">
    <property type="entry name" value="Xyl_isomerase-like_sf"/>
</dbReference>
<dbReference type="Proteomes" id="UP000606172">
    <property type="component" value="Unassembled WGS sequence"/>
</dbReference>
<keyword evidence="6" id="KW-1185">Reference proteome</keyword>
<evidence type="ECO:0000256" key="1">
    <source>
        <dbReference type="ARBA" id="ARBA00023235"/>
    </source>
</evidence>
<evidence type="ECO:0000313" key="6">
    <source>
        <dbReference type="Proteomes" id="UP000606172"/>
    </source>
</evidence>
<accession>A0A919RFH9</accession>
<gene>
    <name evidence="5" type="ORF">Ssi02_31770</name>
</gene>
<dbReference type="PANTHER" id="PTHR43489">
    <property type="entry name" value="ISOMERASE"/>
    <property type="match status" value="1"/>
</dbReference>
<dbReference type="EMBL" id="BOOW01000020">
    <property type="protein sequence ID" value="GII92946.1"/>
    <property type="molecule type" value="Genomic_DNA"/>
</dbReference>
<dbReference type="Gene3D" id="3.20.20.150">
    <property type="entry name" value="Divalent-metal-dependent TIM barrel enzymes"/>
    <property type="match status" value="1"/>
</dbReference>
<feature type="active site" description="Proton donor/acceptor" evidence="3">
    <location>
        <position position="248"/>
    </location>
</feature>
<keyword evidence="1 2" id="KW-0413">Isomerase</keyword>
<dbReference type="PANTHER" id="PTHR43489:SF6">
    <property type="entry name" value="HYDROXYPYRUVATE ISOMERASE-RELATED"/>
    <property type="match status" value="1"/>
</dbReference>
<proteinExistence type="inferred from homology"/>
<protein>
    <submittedName>
        <fullName evidence="5">Hydroxypyruvate isomerase</fullName>
    </submittedName>
</protein>
<evidence type="ECO:0000256" key="3">
    <source>
        <dbReference type="PIRSR" id="PIRSR006241-50"/>
    </source>
</evidence>